<evidence type="ECO:0000313" key="2">
    <source>
        <dbReference type="EMBL" id="RAJ33099.1"/>
    </source>
</evidence>
<evidence type="ECO:0000313" key="3">
    <source>
        <dbReference type="Proteomes" id="UP000249754"/>
    </source>
</evidence>
<dbReference type="EMBL" id="QLLR01000005">
    <property type="protein sequence ID" value="RAJ33099.1"/>
    <property type="molecule type" value="Genomic_DNA"/>
</dbReference>
<evidence type="ECO:0000256" key="1">
    <source>
        <dbReference type="SAM" id="Phobius"/>
    </source>
</evidence>
<keyword evidence="1" id="KW-0812">Transmembrane</keyword>
<keyword evidence="1" id="KW-0472">Membrane</keyword>
<gene>
    <name evidence="2" type="ORF">LY11_01789</name>
</gene>
<protein>
    <submittedName>
        <fullName evidence="2">Uncharacterized protein</fullName>
    </submittedName>
</protein>
<organism evidence="2 3">
    <name type="scientific">Pedobacter cryoconitis</name>
    <dbReference type="NCBI Taxonomy" id="188932"/>
    <lineage>
        <taxon>Bacteria</taxon>
        <taxon>Pseudomonadati</taxon>
        <taxon>Bacteroidota</taxon>
        <taxon>Sphingobacteriia</taxon>
        <taxon>Sphingobacteriales</taxon>
        <taxon>Sphingobacteriaceae</taxon>
        <taxon>Pedobacter</taxon>
    </lineage>
</organism>
<sequence length="123" mass="14283">MIIPQKDLQGAVYPTLRVIIFIFCTLLMCLFITPFLGIASSYHALLEDGVAVFVFFRFLILITITLFSFALLFFLGRICKRKTTKLTYLIMFIILLTIGIWATLSFLDGNLWNYRKPEKIIFK</sequence>
<dbReference type="AlphaFoldDB" id="A0A327SVY8"/>
<accession>A0A327SVY8</accession>
<feature type="transmembrane region" description="Helical" evidence="1">
    <location>
        <begin position="12"/>
        <end position="38"/>
    </location>
</feature>
<name>A0A327SVY8_9SPHI</name>
<proteinExistence type="predicted"/>
<comment type="caution">
    <text evidence="2">The sequence shown here is derived from an EMBL/GenBank/DDBJ whole genome shotgun (WGS) entry which is preliminary data.</text>
</comment>
<feature type="transmembrane region" description="Helical" evidence="1">
    <location>
        <begin position="50"/>
        <end position="74"/>
    </location>
</feature>
<dbReference type="Proteomes" id="UP000249754">
    <property type="component" value="Unassembled WGS sequence"/>
</dbReference>
<reference evidence="2 3" key="1">
    <citation type="submission" date="2018-06" db="EMBL/GenBank/DDBJ databases">
        <title>Genomic Encyclopedia of Archaeal and Bacterial Type Strains, Phase II (KMG-II): from individual species to whole genera.</title>
        <authorList>
            <person name="Goeker M."/>
        </authorList>
    </citation>
    <scope>NUCLEOTIDE SEQUENCE [LARGE SCALE GENOMIC DNA]</scope>
    <source>
        <strain evidence="2 3">DSM 14825</strain>
    </source>
</reference>
<feature type="transmembrane region" description="Helical" evidence="1">
    <location>
        <begin position="86"/>
        <end position="107"/>
    </location>
</feature>
<keyword evidence="1" id="KW-1133">Transmembrane helix</keyword>